<evidence type="ECO:0000313" key="2">
    <source>
        <dbReference type="EMBL" id="MBT1696332.1"/>
    </source>
</evidence>
<sequence length="170" mass="18456">MKKLFLLATVSLLFSFASNGQQQKGNFLLNAGFGVGYYYAGGTTLMVSGEYSVTDNLGIGGYVGHTSWNRAYSVYDYKYRFIDFGARASYHFNELFGITNDKMDVYGGGFLGFLVSSYDGPGSGYVDAYDGGVRAGIHAGFRYYFAPKVAGYGELGAGYVPLSLGLTFKF</sequence>
<evidence type="ECO:0008006" key="4">
    <source>
        <dbReference type="Google" id="ProtNLM"/>
    </source>
</evidence>
<comment type="caution">
    <text evidence="2">The sequence shown here is derived from an EMBL/GenBank/DDBJ whole genome shotgun (WGS) entry which is preliminary data.</text>
</comment>
<keyword evidence="3" id="KW-1185">Reference proteome</keyword>
<feature type="signal peptide" evidence="1">
    <location>
        <begin position="1"/>
        <end position="20"/>
    </location>
</feature>
<organism evidence="2 3">
    <name type="scientific">Chryseosolibacter histidini</name>
    <dbReference type="NCBI Taxonomy" id="2782349"/>
    <lineage>
        <taxon>Bacteria</taxon>
        <taxon>Pseudomonadati</taxon>
        <taxon>Bacteroidota</taxon>
        <taxon>Cytophagia</taxon>
        <taxon>Cytophagales</taxon>
        <taxon>Chryseotaleaceae</taxon>
        <taxon>Chryseosolibacter</taxon>
    </lineage>
</organism>
<evidence type="ECO:0000313" key="3">
    <source>
        <dbReference type="Proteomes" id="UP001319200"/>
    </source>
</evidence>
<feature type="chain" id="PRO_5042943799" description="Outer membrane protein beta-barrel domain-containing protein" evidence="1">
    <location>
        <begin position="21"/>
        <end position="170"/>
    </location>
</feature>
<proteinExistence type="predicted"/>
<gene>
    <name evidence="2" type="ORF">KK083_05560</name>
</gene>
<dbReference type="Proteomes" id="UP001319200">
    <property type="component" value="Unassembled WGS sequence"/>
</dbReference>
<dbReference type="EMBL" id="JAHESF010000004">
    <property type="protein sequence ID" value="MBT1696332.1"/>
    <property type="molecule type" value="Genomic_DNA"/>
</dbReference>
<accession>A0AAP2DJF6</accession>
<dbReference type="AlphaFoldDB" id="A0AAP2DJF6"/>
<keyword evidence="1" id="KW-0732">Signal</keyword>
<name>A0AAP2DJF6_9BACT</name>
<dbReference type="RefSeq" id="WP_254161559.1">
    <property type="nucleotide sequence ID" value="NZ_JAHESF010000004.1"/>
</dbReference>
<reference evidence="2 3" key="1">
    <citation type="submission" date="2021-05" db="EMBL/GenBank/DDBJ databases">
        <title>A Polyphasic approach of four new species of the genus Ohtaekwangia: Ohtaekwangia histidinii sp. nov., Ohtaekwangia cretensis sp. nov., Ohtaekwangia indiensis sp. nov., Ohtaekwangia reichenbachii sp. nov. from diverse environment.</title>
        <authorList>
            <person name="Octaviana S."/>
        </authorList>
    </citation>
    <scope>NUCLEOTIDE SEQUENCE [LARGE SCALE GENOMIC DNA]</scope>
    <source>
        <strain evidence="2 3">PWU4</strain>
    </source>
</reference>
<protein>
    <recommendedName>
        <fullName evidence="4">Outer membrane protein beta-barrel domain-containing protein</fullName>
    </recommendedName>
</protein>
<evidence type="ECO:0000256" key="1">
    <source>
        <dbReference type="SAM" id="SignalP"/>
    </source>
</evidence>